<dbReference type="GO" id="GO:0071111">
    <property type="term" value="F:cyclic-guanylate-specific phosphodiesterase activity"/>
    <property type="evidence" value="ECO:0007669"/>
    <property type="project" value="InterPro"/>
</dbReference>
<evidence type="ECO:0000256" key="1">
    <source>
        <dbReference type="PROSITE-ProRule" id="PRU00169"/>
    </source>
</evidence>
<comment type="caution">
    <text evidence="1">Lacks conserved residue(s) required for the propagation of feature annotation.</text>
</comment>
<gene>
    <name evidence="4" type="ORF">N5K24_22825</name>
</gene>
<dbReference type="SMART" id="SM00052">
    <property type="entry name" value="EAL"/>
    <property type="match status" value="1"/>
</dbReference>
<dbReference type="Gene3D" id="3.40.50.2300">
    <property type="match status" value="1"/>
</dbReference>
<accession>A0AA42WD97</accession>
<proteinExistence type="predicted"/>
<dbReference type="SUPFAM" id="SSF52172">
    <property type="entry name" value="CheY-like"/>
    <property type="match status" value="1"/>
</dbReference>
<organism evidence="4 5">
    <name type="scientific">Achromobacter marplatensis</name>
    <dbReference type="NCBI Taxonomy" id="470868"/>
    <lineage>
        <taxon>Bacteria</taxon>
        <taxon>Pseudomonadati</taxon>
        <taxon>Pseudomonadota</taxon>
        <taxon>Betaproteobacteria</taxon>
        <taxon>Burkholderiales</taxon>
        <taxon>Alcaligenaceae</taxon>
        <taxon>Achromobacter</taxon>
    </lineage>
</organism>
<reference evidence="4" key="1">
    <citation type="submission" date="2022-09" db="EMBL/GenBank/DDBJ databases">
        <title>Intensive care unit water sources are persistently colonized with multi-drug resistant bacteria and are the site of extensive horizontal gene transfer of antibiotic resistance genes.</title>
        <authorList>
            <person name="Diorio-Toth L."/>
        </authorList>
    </citation>
    <scope>NUCLEOTIDE SEQUENCE</scope>
    <source>
        <strain evidence="4">GD03676</strain>
    </source>
</reference>
<dbReference type="InterPro" id="IPR050706">
    <property type="entry name" value="Cyclic-di-GMP_PDE-like"/>
</dbReference>
<evidence type="ECO:0000313" key="5">
    <source>
        <dbReference type="Proteomes" id="UP001161276"/>
    </source>
</evidence>
<feature type="domain" description="Response regulatory" evidence="2">
    <location>
        <begin position="5"/>
        <end position="129"/>
    </location>
</feature>
<comment type="caution">
    <text evidence="4">The sequence shown here is derived from an EMBL/GenBank/DDBJ whole genome shotgun (WGS) entry which is preliminary data.</text>
</comment>
<dbReference type="CDD" id="cd01948">
    <property type="entry name" value="EAL"/>
    <property type="match status" value="1"/>
</dbReference>
<dbReference type="SUPFAM" id="SSF141868">
    <property type="entry name" value="EAL domain-like"/>
    <property type="match status" value="1"/>
</dbReference>
<dbReference type="InterPro" id="IPR001633">
    <property type="entry name" value="EAL_dom"/>
</dbReference>
<dbReference type="Gene3D" id="3.20.20.450">
    <property type="entry name" value="EAL domain"/>
    <property type="match status" value="1"/>
</dbReference>
<dbReference type="InterPro" id="IPR035919">
    <property type="entry name" value="EAL_sf"/>
</dbReference>
<dbReference type="PROSITE" id="PS50883">
    <property type="entry name" value="EAL"/>
    <property type="match status" value="1"/>
</dbReference>
<dbReference type="PROSITE" id="PS50110">
    <property type="entry name" value="RESPONSE_REGULATORY"/>
    <property type="match status" value="1"/>
</dbReference>
<evidence type="ECO:0000259" key="2">
    <source>
        <dbReference type="PROSITE" id="PS50110"/>
    </source>
</evidence>
<dbReference type="Pfam" id="PF00563">
    <property type="entry name" value="EAL"/>
    <property type="match status" value="1"/>
</dbReference>
<dbReference type="InterPro" id="IPR001789">
    <property type="entry name" value="Sig_transdc_resp-reg_receiver"/>
</dbReference>
<protein>
    <submittedName>
        <fullName evidence="4">EAL domain-containing response regulator</fullName>
    </submittedName>
</protein>
<dbReference type="RefSeq" id="WP_081534263.1">
    <property type="nucleotide sequence ID" value="NZ_ALJE01000019.1"/>
</dbReference>
<name>A0AA42WD97_9BURK</name>
<dbReference type="PANTHER" id="PTHR33121:SF70">
    <property type="entry name" value="SIGNALING PROTEIN YKOW"/>
    <property type="match status" value="1"/>
</dbReference>
<dbReference type="Proteomes" id="UP001161276">
    <property type="component" value="Unassembled WGS sequence"/>
</dbReference>
<sequence>MKNLNVLVLHDHPFSRMVIVTALRTMVDGRIYEASEGTKAITLLKACGGIDIAICKLHHEGQDGLAFLREASKLSLIHSVITSGMPETAVRDGIAAAIECLNLEYLGDLGGALQPARLASLMAKFRRGSQRHAPGHHGPASQEEVRQGLKNSEFKAYYQPIVDIDGKVLLAAEVLARWHHRSRGLLSPAHFLATIVSSGLIDDLFQTMFEQGLAMQADLRGQGVSTMLAFNLHPIQLTSSALSERIGEMLAQYQASAHNIMLEITEDAMVSTPAHILDNFLKLRDMGCGLSMDDFGAGHASLDRLCALPFNQIKLDATFTRSLKTQPRAATIIRSVVEMSKALQLPLVVEGVETLAQQTRLRELGCTIAQGYLYARPMPTDHFVEFCRTHVGDTMLQGAASTALPSARRYP</sequence>
<feature type="domain" description="EAL" evidence="3">
    <location>
        <begin position="138"/>
        <end position="391"/>
    </location>
</feature>
<dbReference type="PANTHER" id="PTHR33121">
    <property type="entry name" value="CYCLIC DI-GMP PHOSPHODIESTERASE PDEF"/>
    <property type="match status" value="1"/>
</dbReference>
<dbReference type="GO" id="GO:0000160">
    <property type="term" value="P:phosphorelay signal transduction system"/>
    <property type="evidence" value="ECO:0007669"/>
    <property type="project" value="InterPro"/>
</dbReference>
<dbReference type="InterPro" id="IPR011006">
    <property type="entry name" value="CheY-like_superfamily"/>
</dbReference>
<evidence type="ECO:0000313" key="4">
    <source>
        <dbReference type="EMBL" id="MDH2053260.1"/>
    </source>
</evidence>
<dbReference type="AlphaFoldDB" id="A0AA42WD97"/>
<evidence type="ECO:0000259" key="3">
    <source>
        <dbReference type="PROSITE" id="PS50883"/>
    </source>
</evidence>
<dbReference type="EMBL" id="JAOCKG010000012">
    <property type="protein sequence ID" value="MDH2053260.1"/>
    <property type="molecule type" value="Genomic_DNA"/>
</dbReference>